<dbReference type="Gene3D" id="3.40.50.1000">
    <property type="entry name" value="HAD superfamily/HAD-like"/>
    <property type="match status" value="1"/>
</dbReference>
<dbReference type="PANTHER" id="PTHR35134">
    <property type="entry name" value="NUCLEOTIDASE YQFW-RELATED"/>
    <property type="match status" value="1"/>
</dbReference>
<dbReference type="InterPro" id="IPR023214">
    <property type="entry name" value="HAD_sf"/>
</dbReference>
<proteinExistence type="predicted"/>
<dbReference type="SUPFAM" id="SSF56784">
    <property type="entry name" value="HAD-like"/>
    <property type="match status" value="1"/>
</dbReference>
<dbReference type="GO" id="GO:0008253">
    <property type="term" value="F:5'-nucleotidase activity"/>
    <property type="evidence" value="ECO:0007669"/>
    <property type="project" value="InterPro"/>
</dbReference>
<gene>
    <name evidence="1" type="ORF">B2A_14466</name>
</gene>
<dbReference type="PANTHER" id="PTHR35134:SF2">
    <property type="entry name" value="NUCLEOTIDASE YQFW-RELATED"/>
    <property type="match status" value="1"/>
</dbReference>
<dbReference type="Pfam" id="PF06941">
    <property type="entry name" value="NT5C"/>
    <property type="match status" value="1"/>
</dbReference>
<accession>T0YCE1</accession>
<dbReference type="InterPro" id="IPR052419">
    <property type="entry name" value="5_3-deoxyribonucleotidase-like"/>
</dbReference>
<evidence type="ECO:0000313" key="1">
    <source>
        <dbReference type="EMBL" id="EQD29452.1"/>
    </source>
</evidence>
<dbReference type="EMBL" id="AUZZ01010507">
    <property type="protein sequence ID" value="EQD29452.1"/>
    <property type="molecule type" value="Genomic_DNA"/>
</dbReference>
<dbReference type="InterPro" id="IPR036412">
    <property type="entry name" value="HAD-like_sf"/>
</dbReference>
<sequence length="198" mass="22830">MKKTGLAMDLDDTIANTTDEWIKEASLRLNKELHKEEIIEYHINEILDMDRESVSAIYRKVWETPDSIKLVDRRIPRIIEDLKEFYEVFIITATIGRRENILKWLGSQGIAYDRFIMVEHARNKTELGGDLGVSVFVDDNPNVAKFVLEEGKGIVMPKQPWNAKFIDSNTSNRLFPVSDWEEARIVLEGLAGNQWAHA</sequence>
<name>T0YCE1_9ZZZZ</name>
<organism evidence="1">
    <name type="scientific">mine drainage metagenome</name>
    <dbReference type="NCBI Taxonomy" id="410659"/>
    <lineage>
        <taxon>unclassified sequences</taxon>
        <taxon>metagenomes</taxon>
        <taxon>ecological metagenomes</taxon>
    </lineage>
</organism>
<reference evidence="1" key="1">
    <citation type="submission" date="2013-08" db="EMBL/GenBank/DDBJ databases">
        <authorList>
            <person name="Mendez C."/>
            <person name="Richter M."/>
            <person name="Ferrer M."/>
            <person name="Sanchez J."/>
        </authorList>
    </citation>
    <scope>NUCLEOTIDE SEQUENCE</scope>
</reference>
<dbReference type="AlphaFoldDB" id="T0YCE1"/>
<dbReference type="InterPro" id="IPR010708">
    <property type="entry name" value="5'(3')-deoxyribonucleotidase"/>
</dbReference>
<dbReference type="GO" id="GO:0009264">
    <property type="term" value="P:deoxyribonucleotide catabolic process"/>
    <property type="evidence" value="ECO:0007669"/>
    <property type="project" value="InterPro"/>
</dbReference>
<comment type="caution">
    <text evidence="1">The sequence shown here is derived from an EMBL/GenBank/DDBJ whole genome shotgun (WGS) entry which is preliminary data.</text>
</comment>
<protein>
    <recommendedName>
        <fullName evidence="2">Nucleotidase</fullName>
    </recommendedName>
</protein>
<evidence type="ECO:0008006" key="2">
    <source>
        <dbReference type="Google" id="ProtNLM"/>
    </source>
</evidence>
<reference evidence="1" key="2">
    <citation type="journal article" date="2014" name="ISME J.">
        <title>Microbial stratification in low pH oxic and suboxic macroscopic growths along an acid mine drainage.</title>
        <authorList>
            <person name="Mendez-Garcia C."/>
            <person name="Mesa V."/>
            <person name="Sprenger R.R."/>
            <person name="Richter M."/>
            <person name="Diez M.S."/>
            <person name="Solano J."/>
            <person name="Bargiela R."/>
            <person name="Golyshina O.V."/>
            <person name="Manteca A."/>
            <person name="Ramos J.L."/>
            <person name="Gallego J.R."/>
            <person name="Llorente I."/>
            <person name="Martins Dos Santos V.A."/>
            <person name="Jensen O.N."/>
            <person name="Pelaez A.I."/>
            <person name="Sanchez J."/>
            <person name="Ferrer M."/>
        </authorList>
    </citation>
    <scope>NUCLEOTIDE SEQUENCE</scope>
</reference>